<evidence type="ECO:0000313" key="2">
    <source>
        <dbReference type="Proteomes" id="UP000029278"/>
    </source>
</evidence>
<proteinExistence type="predicted"/>
<dbReference type="HOGENOM" id="CLU_2586391_0_0_9"/>
<comment type="caution">
    <text evidence="1">The sequence shown here is derived from an EMBL/GenBank/DDBJ whole genome shotgun (WGS) entry which is preliminary data.</text>
</comment>
<organism evidence="1 2">
    <name type="scientific">Paenibacillus macerans</name>
    <name type="common">Bacillus macerans</name>
    <dbReference type="NCBI Taxonomy" id="44252"/>
    <lineage>
        <taxon>Bacteria</taxon>
        <taxon>Bacillati</taxon>
        <taxon>Bacillota</taxon>
        <taxon>Bacilli</taxon>
        <taxon>Bacillales</taxon>
        <taxon>Paenibacillaceae</taxon>
        <taxon>Paenibacillus</taxon>
    </lineage>
</organism>
<dbReference type="EMBL" id="JMQA01000035">
    <property type="protein sequence ID" value="KFN07288.1"/>
    <property type="molecule type" value="Genomic_DNA"/>
</dbReference>
<gene>
    <name evidence="1" type="ORF">DJ90_5685</name>
</gene>
<sequence>MMTPSVLTDTTGAAHIIAVRRHHLFNICDQLKLERRLIRWSYDLRCYVLVVRTENKRAVLRFLKINGKGGDLLAHATGDV</sequence>
<evidence type="ECO:0000313" key="1">
    <source>
        <dbReference type="EMBL" id="KFN07288.1"/>
    </source>
</evidence>
<keyword evidence="2" id="KW-1185">Reference proteome</keyword>
<protein>
    <submittedName>
        <fullName evidence="1">Uncharacterized protein</fullName>
    </submittedName>
</protein>
<dbReference type="STRING" id="44252.DJ90_5685"/>
<dbReference type="Proteomes" id="UP000029278">
    <property type="component" value="Unassembled WGS sequence"/>
</dbReference>
<reference evidence="1 2" key="1">
    <citation type="submission" date="2014-04" db="EMBL/GenBank/DDBJ databases">
        <authorList>
            <person name="Bishop-Lilly K.A."/>
            <person name="Broomall S.M."/>
            <person name="Chain P.S."/>
            <person name="Chertkov O."/>
            <person name="Coyne S.R."/>
            <person name="Daligault H.E."/>
            <person name="Davenport K.W."/>
            <person name="Erkkila T."/>
            <person name="Frey K.G."/>
            <person name="Gibbons H.S."/>
            <person name="Gu W."/>
            <person name="Jaissle J."/>
            <person name="Johnson S.L."/>
            <person name="Koroleva G.I."/>
            <person name="Ladner J.T."/>
            <person name="Lo C.-C."/>
            <person name="Minogue T.D."/>
            <person name="Munk C."/>
            <person name="Palacios G.F."/>
            <person name="Redden C.L."/>
            <person name="Rosenzweig C.N."/>
            <person name="Scholz M.B."/>
            <person name="Teshima H."/>
            <person name="Xu Y."/>
        </authorList>
    </citation>
    <scope>NUCLEOTIDE SEQUENCE [LARGE SCALE GENOMIC DNA]</scope>
    <source>
        <strain evidence="1 2">8244</strain>
    </source>
</reference>
<accession>A0A090ZA46</accession>
<name>A0A090ZA46_PAEMA</name>
<dbReference type="AlphaFoldDB" id="A0A090ZA46"/>